<comment type="caution">
    <text evidence="1">The sequence shown here is derived from an EMBL/GenBank/DDBJ whole genome shotgun (WGS) entry which is preliminary data.</text>
</comment>
<reference evidence="1" key="1">
    <citation type="submission" date="2021-06" db="EMBL/GenBank/DDBJ databases">
        <authorList>
            <person name="Kallberg Y."/>
            <person name="Tangrot J."/>
            <person name="Rosling A."/>
        </authorList>
    </citation>
    <scope>NUCLEOTIDE SEQUENCE</scope>
    <source>
        <strain evidence="1">MA461A</strain>
    </source>
</reference>
<evidence type="ECO:0000313" key="1">
    <source>
        <dbReference type="EMBL" id="CAG8767863.1"/>
    </source>
</evidence>
<dbReference type="EMBL" id="CAJVQC010039167">
    <property type="protein sequence ID" value="CAG8767863.1"/>
    <property type="molecule type" value="Genomic_DNA"/>
</dbReference>
<organism evidence="1 2">
    <name type="scientific">Racocetra persica</name>
    <dbReference type="NCBI Taxonomy" id="160502"/>
    <lineage>
        <taxon>Eukaryota</taxon>
        <taxon>Fungi</taxon>
        <taxon>Fungi incertae sedis</taxon>
        <taxon>Mucoromycota</taxon>
        <taxon>Glomeromycotina</taxon>
        <taxon>Glomeromycetes</taxon>
        <taxon>Diversisporales</taxon>
        <taxon>Gigasporaceae</taxon>
        <taxon>Racocetra</taxon>
    </lineage>
</organism>
<name>A0ACA9QX88_9GLOM</name>
<evidence type="ECO:0000313" key="2">
    <source>
        <dbReference type="Proteomes" id="UP000789920"/>
    </source>
</evidence>
<sequence>MNEIVNPKCLPTEQEKDTEKADEDDSTVEVRVEKPDAFLLALNA</sequence>
<dbReference type="Proteomes" id="UP000789920">
    <property type="component" value="Unassembled WGS sequence"/>
</dbReference>
<feature type="non-terminal residue" evidence="1">
    <location>
        <position position="44"/>
    </location>
</feature>
<protein>
    <submittedName>
        <fullName evidence="1">17732_t:CDS:1</fullName>
    </submittedName>
</protein>
<proteinExistence type="predicted"/>
<gene>
    <name evidence="1" type="ORF">RPERSI_LOCUS16023</name>
</gene>
<accession>A0ACA9QX88</accession>
<keyword evidence="2" id="KW-1185">Reference proteome</keyword>